<keyword evidence="2" id="KW-1185">Reference proteome</keyword>
<protein>
    <submittedName>
        <fullName evidence="1">Uncharacterized protein</fullName>
    </submittedName>
</protein>
<proteinExistence type="predicted"/>
<evidence type="ECO:0000313" key="1">
    <source>
        <dbReference type="EMBL" id="KAJ9048382.1"/>
    </source>
</evidence>
<name>A0ACC2RE65_9FUNG</name>
<evidence type="ECO:0000313" key="2">
    <source>
        <dbReference type="Proteomes" id="UP001165960"/>
    </source>
</evidence>
<accession>A0ACC2RE65</accession>
<gene>
    <name evidence="1" type="ORF">DSO57_1035584</name>
</gene>
<dbReference type="EMBL" id="QTSX02007418">
    <property type="protein sequence ID" value="KAJ9048382.1"/>
    <property type="molecule type" value="Genomic_DNA"/>
</dbReference>
<comment type="caution">
    <text evidence="1">The sequence shown here is derived from an EMBL/GenBank/DDBJ whole genome shotgun (WGS) entry which is preliminary data.</text>
</comment>
<sequence length="272" mass="30788">MFLGVGVLSLIPSILILYVIMSKRQLHNACNKMIGQLTMVDAGYSLFIITWFPTKIYLGIERCQMEGTVMFACNVGWMYSAMMVAILRYRVSLDNVPLASFKGKELIRIQSFSVLVSCLLGGLIGLHGKFRIMPSQAYCYLLYSRNDPTIAHIYSAVLLLMSIPTVTAVCLYWAIYENYRFLLSIRLDKHKENHYILAWKSVSYASLFFFTFLPYGCGMLAEMVASNTRQPILDTMLVTCVLIHKLASPILTLALHDPISREVKHLLFGPSN</sequence>
<reference evidence="1" key="1">
    <citation type="submission" date="2022-04" db="EMBL/GenBank/DDBJ databases">
        <title>Genome of the entomopathogenic fungus Entomophthora muscae.</title>
        <authorList>
            <person name="Elya C."/>
            <person name="Lovett B.R."/>
            <person name="Lee E."/>
            <person name="Macias A.M."/>
            <person name="Hajek A.E."/>
            <person name="De Bivort B.L."/>
            <person name="Kasson M.T."/>
            <person name="De Fine Licht H.H."/>
            <person name="Stajich J.E."/>
        </authorList>
    </citation>
    <scope>NUCLEOTIDE SEQUENCE</scope>
    <source>
        <strain evidence="1">Berkeley</strain>
    </source>
</reference>
<dbReference type="Proteomes" id="UP001165960">
    <property type="component" value="Unassembled WGS sequence"/>
</dbReference>
<organism evidence="1 2">
    <name type="scientific">Entomophthora muscae</name>
    <dbReference type="NCBI Taxonomy" id="34485"/>
    <lineage>
        <taxon>Eukaryota</taxon>
        <taxon>Fungi</taxon>
        <taxon>Fungi incertae sedis</taxon>
        <taxon>Zoopagomycota</taxon>
        <taxon>Entomophthoromycotina</taxon>
        <taxon>Entomophthoromycetes</taxon>
        <taxon>Entomophthorales</taxon>
        <taxon>Entomophthoraceae</taxon>
        <taxon>Entomophthora</taxon>
    </lineage>
</organism>